<dbReference type="EMBL" id="AP017312">
    <property type="protein sequence ID" value="BAU27024.1"/>
    <property type="molecule type" value="Genomic_DNA"/>
</dbReference>
<accession>A0A0U5AYE6</accession>
<dbReference type="InterPro" id="IPR013693">
    <property type="entry name" value="SpoIID/LytB_N"/>
</dbReference>
<proteinExistence type="predicted"/>
<dbReference type="Proteomes" id="UP000217696">
    <property type="component" value="Chromosome"/>
</dbReference>
<sequence length="468" mass="49624">MKLGKVLPAILGMGLLLPVSANVAFADEPQVRVEVTTPFSLAASEVVTKVSFTVLDTYTVQGNSGVTLTPGQNYYVKIEAGKLRLYEDGLLPQLLTESSTSIIVEPTQPNTEQAVVQLKGKKSTYGYRDAMEFSLSTKGVLQTIASINNIDMEDYLRGVVPREMSSSWEREALKAQAVAARTYAMRQMKANPLINDTVKYQAYEGANIEGANSNAAVAETAGQVLMHDGKLIDALYSASNGGYTEGPENVWNGSPIPYLTAKPDPYDSTISPHKSWQVTLKAADIQSKIKSMKPATGTITGVTAQTDESGRVVDLAIQGDKGVVHLKKDATRTVLGLKSMRYSVQMNGGNQAGGTSVAQSLMTIDGNGTIANPNAVMVTSGNATKQVTGPIYVQSASGVKEAVTTTNSSASQPGTPLTSVTFTGSGWGHGVGMSQWGAKQMAKEGMTYQDILDFYYGPARAIGGYGAE</sequence>
<dbReference type="Pfam" id="PF08486">
    <property type="entry name" value="SpoIID"/>
    <property type="match status" value="1"/>
</dbReference>
<name>A0A0U5AYE6_9BACL</name>
<dbReference type="InterPro" id="IPR051922">
    <property type="entry name" value="Bact_Sporulation_Assoc"/>
</dbReference>
<keyword evidence="2" id="KW-1185">Reference proteome</keyword>
<protein>
    <submittedName>
        <fullName evidence="1">Amidase enhancer</fullName>
    </submittedName>
</protein>
<reference evidence="1 2" key="1">
    <citation type="submission" date="2015-12" db="EMBL/GenBank/DDBJ databases">
        <title>Genome sequence of Aneurinibacillus soli.</title>
        <authorList>
            <person name="Lee J.S."/>
            <person name="Lee K.C."/>
            <person name="Kim K.K."/>
            <person name="Lee B.W."/>
        </authorList>
    </citation>
    <scope>NUCLEOTIDE SEQUENCE [LARGE SCALE GENOMIC DNA]</scope>
    <source>
        <strain evidence="1 2">CB4</strain>
    </source>
</reference>
<dbReference type="PANTHER" id="PTHR30032">
    <property type="entry name" value="N-ACETYLMURAMOYL-L-ALANINE AMIDASE-RELATED"/>
    <property type="match status" value="1"/>
</dbReference>
<organism evidence="1 2">
    <name type="scientific">Aneurinibacillus soli</name>
    <dbReference type="NCBI Taxonomy" id="1500254"/>
    <lineage>
        <taxon>Bacteria</taxon>
        <taxon>Bacillati</taxon>
        <taxon>Bacillota</taxon>
        <taxon>Bacilli</taxon>
        <taxon>Bacillales</taxon>
        <taxon>Paenibacillaceae</taxon>
        <taxon>Aneurinibacillus group</taxon>
        <taxon>Aneurinibacillus</taxon>
    </lineage>
</organism>
<evidence type="ECO:0000313" key="2">
    <source>
        <dbReference type="Proteomes" id="UP000217696"/>
    </source>
</evidence>
<evidence type="ECO:0000313" key="1">
    <source>
        <dbReference type="EMBL" id="BAU27024.1"/>
    </source>
</evidence>
<dbReference type="GO" id="GO:0030435">
    <property type="term" value="P:sporulation resulting in formation of a cellular spore"/>
    <property type="evidence" value="ECO:0007669"/>
    <property type="project" value="InterPro"/>
</dbReference>
<dbReference type="InterPro" id="IPR013486">
    <property type="entry name" value="SpoIID/LytB"/>
</dbReference>
<gene>
    <name evidence="1" type="primary">lytB_2</name>
    <name evidence="1" type="ORF">CB4_01193</name>
</gene>
<dbReference type="GO" id="GO:0030288">
    <property type="term" value="C:outer membrane-bounded periplasmic space"/>
    <property type="evidence" value="ECO:0007669"/>
    <property type="project" value="TreeGrafter"/>
</dbReference>
<dbReference type="AlphaFoldDB" id="A0A0U5AYE6"/>
<dbReference type="RefSeq" id="WP_096464042.1">
    <property type="nucleotide sequence ID" value="NZ_AP017312.1"/>
</dbReference>
<dbReference type="NCBIfam" id="TIGR02669">
    <property type="entry name" value="SpoIID_LytB"/>
    <property type="match status" value="1"/>
</dbReference>
<dbReference type="OrthoDB" id="9794671at2"/>
<dbReference type="PANTHER" id="PTHR30032:SF4">
    <property type="entry name" value="AMIDASE ENHANCER"/>
    <property type="match status" value="1"/>
</dbReference>
<dbReference type="KEGG" id="asoc:CB4_01193"/>